<dbReference type="GO" id="GO:0002250">
    <property type="term" value="P:adaptive immune response"/>
    <property type="evidence" value="ECO:0007669"/>
    <property type="project" value="UniProtKB-KW"/>
</dbReference>
<dbReference type="GO" id="GO:0005576">
    <property type="term" value="C:extracellular region"/>
    <property type="evidence" value="ECO:0007669"/>
    <property type="project" value="UniProtKB-ARBA"/>
</dbReference>
<dbReference type="AlphaFoldDB" id="A0A8C6S409"/>
<evidence type="ECO:0000259" key="4">
    <source>
        <dbReference type="PROSITE" id="PS50835"/>
    </source>
</evidence>
<protein>
    <recommendedName>
        <fullName evidence="4">Ig-like domain-containing protein</fullName>
    </recommendedName>
</protein>
<dbReference type="SMART" id="SM00409">
    <property type="entry name" value="IG"/>
    <property type="match status" value="1"/>
</dbReference>
<evidence type="ECO:0000313" key="6">
    <source>
        <dbReference type="Proteomes" id="UP000694523"/>
    </source>
</evidence>
<keyword evidence="1" id="KW-0391">Immunity</keyword>
<evidence type="ECO:0000256" key="2">
    <source>
        <dbReference type="ARBA" id="ARBA00023130"/>
    </source>
</evidence>
<feature type="domain" description="Ig-like" evidence="4">
    <location>
        <begin position="34"/>
        <end position="124"/>
    </location>
</feature>
<dbReference type="Proteomes" id="UP000694523">
    <property type="component" value="Unplaced"/>
</dbReference>
<dbReference type="Ensembl" id="ENSNMLT00000000545.1">
    <property type="protein sequence ID" value="ENSNMLP00000000461.1"/>
    <property type="gene ID" value="ENSNMLG00000000382.1"/>
</dbReference>
<proteinExistence type="predicted"/>
<organism evidence="5 6">
    <name type="scientific">Neogobius melanostomus</name>
    <name type="common">round goby</name>
    <dbReference type="NCBI Taxonomy" id="47308"/>
    <lineage>
        <taxon>Eukaryota</taxon>
        <taxon>Metazoa</taxon>
        <taxon>Chordata</taxon>
        <taxon>Craniata</taxon>
        <taxon>Vertebrata</taxon>
        <taxon>Euteleostomi</taxon>
        <taxon>Actinopterygii</taxon>
        <taxon>Neopterygii</taxon>
        <taxon>Teleostei</taxon>
        <taxon>Neoteleostei</taxon>
        <taxon>Acanthomorphata</taxon>
        <taxon>Gobiaria</taxon>
        <taxon>Gobiiformes</taxon>
        <taxon>Gobioidei</taxon>
        <taxon>Gobiidae</taxon>
        <taxon>Benthophilinae</taxon>
        <taxon>Neogobiini</taxon>
        <taxon>Neogobius</taxon>
    </lineage>
</organism>
<keyword evidence="6" id="KW-1185">Reference proteome</keyword>
<dbReference type="InterPro" id="IPR013106">
    <property type="entry name" value="Ig_V-set"/>
</dbReference>
<evidence type="ECO:0000313" key="5">
    <source>
        <dbReference type="Ensembl" id="ENSNMLP00000000461.1"/>
    </source>
</evidence>
<dbReference type="InterPro" id="IPR007110">
    <property type="entry name" value="Ig-like_dom"/>
</dbReference>
<reference evidence="5" key="2">
    <citation type="submission" date="2025-09" db="UniProtKB">
        <authorList>
            <consortium name="Ensembl"/>
        </authorList>
    </citation>
    <scope>IDENTIFICATION</scope>
</reference>
<dbReference type="GO" id="GO:0019814">
    <property type="term" value="C:immunoglobulin complex"/>
    <property type="evidence" value="ECO:0007669"/>
    <property type="project" value="UniProtKB-KW"/>
</dbReference>
<sequence>MGKELKDCAVNAVCLSMVVDQSGSQTGFFADPDSNITMDCRLSGYSMKSATMYWFRQKVNGAEIEMVTKEYDTSKGRFQSEFDKLSNTDTFLLQINKVIPDDTGIYYCAASHSREFNHITVQITVFIHEIYSVHKQLHYQPLSVIQENHKGLT</sequence>
<reference evidence="5" key="1">
    <citation type="submission" date="2025-08" db="UniProtKB">
        <authorList>
            <consortium name="Ensembl"/>
        </authorList>
    </citation>
    <scope>IDENTIFICATION</scope>
</reference>
<keyword evidence="3" id="KW-1280">Immunoglobulin</keyword>
<dbReference type="Gene3D" id="2.60.40.10">
    <property type="entry name" value="Immunoglobulins"/>
    <property type="match status" value="1"/>
</dbReference>
<dbReference type="InterPro" id="IPR036179">
    <property type="entry name" value="Ig-like_dom_sf"/>
</dbReference>
<accession>A0A8C6S409</accession>
<dbReference type="SUPFAM" id="SSF48726">
    <property type="entry name" value="Immunoglobulin"/>
    <property type="match status" value="1"/>
</dbReference>
<dbReference type="SMART" id="SM00406">
    <property type="entry name" value="IGv"/>
    <property type="match status" value="1"/>
</dbReference>
<dbReference type="PANTHER" id="PTHR23266">
    <property type="entry name" value="IMMUNOGLOBULIN HEAVY CHAIN"/>
    <property type="match status" value="1"/>
</dbReference>
<evidence type="ECO:0000256" key="1">
    <source>
        <dbReference type="ARBA" id="ARBA00022859"/>
    </source>
</evidence>
<keyword evidence="2" id="KW-1064">Adaptive immunity</keyword>
<dbReference type="PROSITE" id="PS50835">
    <property type="entry name" value="IG_LIKE"/>
    <property type="match status" value="1"/>
</dbReference>
<dbReference type="Pfam" id="PF07686">
    <property type="entry name" value="V-set"/>
    <property type="match status" value="1"/>
</dbReference>
<dbReference type="InterPro" id="IPR003599">
    <property type="entry name" value="Ig_sub"/>
</dbReference>
<evidence type="ECO:0000256" key="3">
    <source>
        <dbReference type="ARBA" id="ARBA00043265"/>
    </source>
</evidence>
<dbReference type="InterPro" id="IPR013783">
    <property type="entry name" value="Ig-like_fold"/>
</dbReference>
<name>A0A8C6S409_9GOBI</name>
<dbReference type="InterPro" id="IPR050199">
    <property type="entry name" value="IgHV"/>
</dbReference>